<accession>F8GY11</accession>
<feature type="transmembrane region" description="Helical" evidence="1">
    <location>
        <begin position="130"/>
        <end position="150"/>
    </location>
</feature>
<protein>
    <submittedName>
        <fullName evidence="2">S-adenosylmethionine uptake transporter</fullName>
    </submittedName>
</protein>
<reference evidence="2 3" key="1">
    <citation type="journal article" date="2011" name="J. Bacteriol.">
        <title>Complete genome sequence of the type strain Cupriavidus necator N-1.</title>
        <authorList>
            <person name="Poehlein A."/>
            <person name="Kusian B."/>
            <person name="Friedrich B."/>
            <person name="Daniel R."/>
            <person name="Bowien B."/>
        </authorList>
    </citation>
    <scope>NUCLEOTIDE SEQUENCE [LARGE SCALE GENOMIC DNA]</scope>
    <source>
        <strain evidence="3">ATCC 43291 / DSM 13513 / CCUG 52238 / LMG 8453 / N-1</strain>
        <plasmid evidence="2 3">pBB2</plasmid>
    </source>
</reference>
<feature type="transmembrane region" description="Helical" evidence="1">
    <location>
        <begin position="187"/>
        <end position="205"/>
    </location>
</feature>
<dbReference type="SUPFAM" id="SSF103481">
    <property type="entry name" value="Multidrug resistance efflux transporter EmrE"/>
    <property type="match status" value="2"/>
</dbReference>
<feature type="transmembrane region" description="Helical" evidence="1">
    <location>
        <begin position="24"/>
        <end position="42"/>
    </location>
</feature>
<dbReference type="HOGENOM" id="CLU_032828_2_2_4"/>
<sequence length="221" mass="23544">MLLVLVSVFAFLSLKYLPVAEFTAIAMITPLVITLLATILIGEEVSVQRWMLLLGGFIGALMVVRPGGQQFGWPMLLPLGFVIANATFQLVTSQLAKVDHAGTTHLYTGAVGALVMSLAVPFGWQTNIPWQWWLVLVVMGSCSSLGHFLLIKAYSHAPVAVLTPYLYGQIGFAMLGGWLLFSHVPDLWALVGISIVACSGVLGTCTSARMKLSAAVGDPAG</sequence>
<keyword evidence="1" id="KW-1133">Transmembrane helix</keyword>
<organism evidence="2 3">
    <name type="scientific">Cupriavidus necator (strain ATCC 43291 / DSM 13513 / CCUG 52238 / LMG 8453 / N-1)</name>
    <name type="common">Ralstonia eutropha</name>
    <dbReference type="NCBI Taxonomy" id="1042878"/>
    <lineage>
        <taxon>Bacteria</taxon>
        <taxon>Pseudomonadati</taxon>
        <taxon>Pseudomonadota</taxon>
        <taxon>Betaproteobacteria</taxon>
        <taxon>Burkholderiales</taxon>
        <taxon>Burkholderiaceae</taxon>
        <taxon>Cupriavidus</taxon>
    </lineage>
</organism>
<dbReference type="KEGG" id="cnc:CNE_BB2p03400"/>
<keyword evidence="1" id="KW-0472">Membrane</keyword>
<feature type="transmembrane region" description="Helical" evidence="1">
    <location>
        <begin position="104"/>
        <end position="124"/>
    </location>
</feature>
<dbReference type="AlphaFoldDB" id="F8GY11"/>
<feature type="transmembrane region" description="Helical" evidence="1">
    <location>
        <begin position="71"/>
        <end position="92"/>
    </location>
</feature>
<dbReference type="InterPro" id="IPR037185">
    <property type="entry name" value="EmrE-like"/>
</dbReference>
<feature type="transmembrane region" description="Helical" evidence="1">
    <location>
        <begin position="162"/>
        <end position="181"/>
    </location>
</feature>
<proteinExistence type="predicted"/>
<evidence type="ECO:0000313" key="2">
    <source>
        <dbReference type="EMBL" id="AEI83135.1"/>
    </source>
</evidence>
<geneLocation type="plasmid" evidence="2 3">
    <name>pBB2</name>
</geneLocation>
<evidence type="ECO:0000256" key="1">
    <source>
        <dbReference type="SAM" id="Phobius"/>
    </source>
</evidence>
<feature type="transmembrane region" description="Helical" evidence="1">
    <location>
        <begin position="49"/>
        <end position="65"/>
    </location>
</feature>
<dbReference type="Proteomes" id="UP000006798">
    <property type="component" value="Plasmid pBB2"/>
</dbReference>
<evidence type="ECO:0000313" key="3">
    <source>
        <dbReference type="Proteomes" id="UP000006798"/>
    </source>
</evidence>
<gene>
    <name evidence="2" type="ordered locus">CNE_BB2p03400</name>
</gene>
<keyword evidence="2" id="KW-0614">Plasmid</keyword>
<name>F8GY11_CUPNN</name>
<dbReference type="EMBL" id="CP002880">
    <property type="protein sequence ID" value="AEI83135.1"/>
    <property type="molecule type" value="Genomic_DNA"/>
</dbReference>
<keyword evidence="1" id="KW-0812">Transmembrane</keyword>